<accession>A0A9W4NY58</accession>
<dbReference type="Proteomes" id="UP001152592">
    <property type="component" value="Unassembled WGS sequence"/>
</dbReference>
<organism evidence="1 2">
    <name type="scientific">Penicillium salamii</name>
    <dbReference type="NCBI Taxonomy" id="1612424"/>
    <lineage>
        <taxon>Eukaryota</taxon>
        <taxon>Fungi</taxon>
        <taxon>Dikarya</taxon>
        <taxon>Ascomycota</taxon>
        <taxon>Pezizomycotina</taxon>
        <taxon>Eurotiomycetes</taxon>
        <taxon>Eurotiomycetidae</taxon>
        <taxon>Eurotiales</taxon>
        <taxon>Aspergillaceae</taxon>
        <taxon>Penicillium</taxon>
    </lineage>
</organism>
<protein>
    <submittedName>
        <fullName evidence="1">Uncharacterized protein</fullName>
    </submittedName>
</protein>
<evidence type="ECO:0000313" key="2">
    <source>
        <dbReference type="Proteomes" id="UP001152592"/>
    </source>
</evidence>
<dbReference type="AlphaFoldDB" id="A0A9W4NY58"/>
<dbReference type="EMBL" id="CAJVPD010000292">
    <property type="protein sequence ID" value="CAG8425489.1"/>
    <property type="molecule type" value="Genomic_DNA"/>
</dbReference>
<reference evidence="1" key="1">
    <citation type="submission" date="2021-07" db="EMBL/GenBank/DDBJ databases">
        <authorList>
            <person name="Branca A.L. A."/>
        </authorList>
    </citation>
    <scope>NUCLEOTIDE SEQUENCE</scope>
</reference>
<gene>
    <name evidence="1" type="ORF">PSALAMII_LOCUS10206</name>
</gene>
<name>A0A9W4NY58_9EURO</name>
<sequence length="417" mass="48096">MVIAYLDIFDIVSKDWQRILADPLFMRTVAQLVKDLRTRWWAENGRPATWAFLKEQHEGIRDVPYNCEMMSYCKGMLVFLYDDRIVAQSVKTGAQKSFFTENRARNFEVKTSGRLLVRITAEHCHVWDIETEEHKSFPMPSDDYHETLVNGSSVMLYYSSGRIVHFSFTSGIIRTVDLEHPVMVLSLHETGEFSIIDLLMAHEDFRTDVSVGKEELNSYRLQVKRFSFQDHGFRCSLVQRCELSPFLPSWAEGFEFQMLHEFKTAQYCTELEFDGANETNHLHLTLEDDDTIAVYLTGDPPIRDPGRYSVREFLTEQNMLYARNADTLVLGSGRTMVSPTPPGTAFYRFEIFYTFPYDGLEPAVPAILQSDVYKWIGDDDFFVLGLDEEGRFYVASFDDDWKPAGGFAKFEGPSSLL</sequence>
<evidence type="ECO:0000313" key="1">
    <source>
        <dbReference type="EMBL" id="CAG8425489.1"/>
    </source>
</evidence>
<dbReference type="OrthoDB" id="2985014at2759"/>
<comment type="caution">
    <text evidence="1">The sequence shown here is derived from an EMBL/GenBank/DDBJ whole genome shotgun (WGS) entry which is preliminary data.</text>
</comment>
<proteinExistence type="predicted"/>